<keyword evidence="4" id="KW-1185">Reference proteome</keyword>
<name>A0ABP8IM51_9BACT</name>
<reference evidence="4" key="1">
    <citation type="journal article" date="2019" name="Int. J. Syst. Evol. Microbiol.">
        <title>The Global Catalogue of Microorganisms (GCM) 10K type strain sequencing project: providing services to taxonomists for standard genome sequencing and annotation.</title>
        <authorList>
            <consortium name="The Broad Institute Genomics Platform"/>
            <consortium name="The Broad Institute Genome Sequencing Center for Infectious Disease"/>
            <person name="Wu L."/>
            <person name="Ma J."/>
        </authorList>
    </citation>
    <scope>NUCLEOTIDE SEQUENCE [LARGE SCALE GENOMIC DNA]</scope>
    <source>
        <strain evidence="4">JCM 17923</strain>
    </source>
</reference>
<dbReference type="NCBIfam" id="NF012211">
    <property type="entry name" value="tand_rpt_95"/>
    <property type="match status" value="3"/>
</dbReference>
<proteinExistence type="predicted"/>
<dbReference type="RefSeq" id="WP_345236943.1">
    <property type="nucleotide sequence ID" value="NZ_BAABGZ010000065.1"/>
</dbReference>
<dbReference type="Proteomes" id="UP001501153">
    <property type="component" value="Unassembled WGS sequence"/>
</dbReference>
<protein>
    <recommendedName>
        <fullName evidence="2">Secretion system C-terminal sorting domain-containing protein</fullName>
    </recommendedName>
</protein>
<keyword evidence="1" id="KW-0732">Signal</keyword>
<feature type="signal peptide" evidence="1">
    <location>
        <begin position="1"/>
        <end position="18"/>
    </location>
</feature>
<evidence type="ECO:0000259" key="2">
    <source>
        <dbReference type="Pfam" id="PF18962"/>
    </source>
</evidence>
<comment type="caution">
    <text evidence="3">The sequence shown here is derived from an EMBL/GenBank/DDBJ whole genome shotgun (WGS) entry which is preliminary data.</text>
</comment>
<dbReference type="InterPro" id="IPR026444">
    <property type="entry name" value="Secre_tail"/>
</dbReference>
<sequence length="1138" mass="116438">MKAPILFAGLLLGSSAYAAAPVANNDTRPTPSNTALTFSITANDTDADGDATLNLASVDLDPATPGQQTTLTIAGQGTFEVNALGEVTFTPLTGFTGSTLASYTVNDATGLTSNQAAIRVDLGPVTADDAAFVLPNTARNILILSNDVDVDGINGNSVDLDLGTTGRQTSRVITGQGTFAVNTSGRVTFTPAANYTGTSSTTYRVNDVTGAPSLVATINVVVGPRALSDAVSAAYNTSPVFSITANDLDVDGLDLSSIDLDPATAGQQTMRFISGRGTFSVDNAGNVTFVPVAGYLAGTTSFTYTVLDVLGAISNAATITLTTTNAAPVAVADVALTPPNTSVNFSLTANDSDNESSINPATLDLNPSVAGRQTTLTVTGQGVYTLNAANNGTVTFAPSANFTGSSTISYTVQDATARVSNAANITVHVGPLTVGDGATRASNAAVSVNVVANDTDLNGIDAATVDLDPATPGRQTSMPGTGGTFTVDNAGVVTFTPVAPFSGGLVSTVSYTVLDLTGAPSSVATLTVTSTNAAPVLGNDDTQTPANTPVSLNVTTNDSDPDGSIDVATVDLNPATAPRETSRTIFGEGSWTVTNAGLVTFTPALNFTGTATLQYVLNDNSGQTASTPATITVRVGPLTVNDAASTPSNAPVTLNLVSNDIDSNGLDLASIDLDPATPGRQTSMTVVVGGVTYGTFALPAGNGMVVFTPAAPYANGRVATISYVLLDVTGALSTVATITVTTQNVAPTAVADDVAMPPNSSITFNVLGNDFDTDGALAPATVDLDPSTVPRDATRVVNGEGSYSVDNAGNVTFTPFTNYTGTSTLRYIVQDAAGASSNQAIITVRVGPLTVADAAYTAIGASVTTNLLANDTDVNGLDPTTLDLDPATPGQQLSFTVSRGTFTVDPTMDGHVTFVPSLPYTPNMSAVVTYGLRDLTGAPSVLAIYTVTSAGPLPVELTAFAVKAVNKVDAQLSWRTASEKNNAYFDVERSLNGRDFTRIAQVAGQGSTPRPTDYALTDEGIGRRAAGAVYYRLKQVDTDGSFSYSLVRTVTFDKALAPAIGLYPNPANSFTPAVLDLRELPAGSYQVQLLDATGRSVQSRTLEAGRSHALDLRGLANGTYLLRVLGPDSSFSTRLLKE</sequence>
<dbReference type="EMBL" id="BAABGZ010000065">
    <property type="protein sequence ID" value="GAA4362420.1"/>
    <property type="molecule type" value="Genomic_DNA"/>
</dbReference>
<evidence type="ECO:0000256" key="1">
    <source>
        <dbReference type="SAM" id="SignalP"/>
    </source>
</evidence>
<feature type="chain" id="PRO_5047477588" description="Secretion system C-terminal sorting domain-containing protein" evidence="1">
    <location>
        <begin position="19"/>
        <end position="1138"/>
    </location>
</feature>
<evidence type="ECO:0000313" key="4">
    <source>
        <dbReference type="Proteomes" id="UP001501153"/>
    </source>
</evidence>
<evidence type="ECO:0000313" key="3">
    <source>
        <dbReference type="EMBL" id="GAA4362420.1"/>
    </source>
</evidence>
<dbReference type="Pfam" id="PF17963">
    <property type="entry name" value="Big_9"/>
    <property type="match status" value="7"/>
</dbReference>
<dbReference type="Gene3D" id="2.60.40.2810">
    <property type="match status" value="2"/>
</dbReference>
<gene>
    <name evidence="3" type="ORF">GCM10023185_30360</name>
</gene>
<feature type="domain" description="Secretion system C-terminal sorting" evidence="2">
    <location>
        <begin position="1062"/>
        <end position="1127"/>
    </location>
</feature>
<dbReference type="NCBIfam" id="TIGR04183">
    <property type="entry name" value="Por_Secre_tail"/>
    <property type="match status" value="1"/>
</dbReference>
<accession>A0ABP8IM51</accession>
<organism evidence="3 4">
    <name type="scientific">Hymenobacter saemangeumensis</name>
    <dbReference type="NCBI Taxonomy" id="1084522"/>
    <lineage>
        <taxon>Bacteria</taxon>
        <taxon>Pseudomonadati</taxon>
        <taxon>Bacteroidota</taxon>
        <taxon>Cytophagia</taxon>
        <taxon>Cytophagales</taxon>
        <taxon>Hymenobacteraceae</taxon>
        <taxon>Hymenobacter</taxon>
    </lineage>
</organism>
<dbReference type="Pfam" id="PF18962">
    <property type="entry name" value="Por_Secre_tail"/>
    <property type="match status" value="1"/>
</dbReference>